<dbReference type="InterPro" id="IPR023213">
    <property type="entry name" value="CAT-like_dom_sf"/>
</dbReference>
<reference evidence="4" key="1">
    <citation type="submission" date="2019-09" db="EMBL/GenBank/DDBJ databases">
        <title>Draft genome information of white flower Hibiscus syriacus.</title>
        <authorList>
            <person name="Kim Y.-M."/>
        </authorList>
    </citation>
    <scope>NUCLEOTIDE SEQUENCE [LARGE SCALE GENOMIC DNA]</scope>
    <source>
        <strain evidence="4">YM2019G1</strain>
    </source>
</reference>
<dbReference type="EMBL" id="VEPZ02001787">
    <property type="protein sequence ID" value="KAE8654425.1"/>
    <property type="molecule type" value="Genomic_DNA"/>
</dbReference>
<comment type="caution">
    <text evidence="4">The sequence shown here is derived from an EMBL/GenBank/DDBJ whole genome shotgun (WGS) entry which is preliminary data.</text>
</comment>
<dbReference type="PANTHER" id="PTHR31623:SF46">
    <property type="entry name" value="VINORINE SYNTHASE-LIKE"/>
    <property type="match status" value="1"/>
</dbReference>
<keyword evidence="2" id="KW-0808">Transferase</keyword>
<evidence type="ECO:0000256" key="1">
    <source>
        <dbReference type="ARBA" id="ARBA00009861"/>
    </source>
</evidence>
<dbReference type="Gene3D" id="3.30.559.10">
    <property type="entry name" value="Chloramphenicol acetyltransferase-like domain"/>
    <property type="match status" value="1"/>
</dbReference>
<dbReference type="PANTHER" id="PTHR31623">
    <property type="entry name" value="F21J9.9"/>
    <property type="match status" value="1"/>
</dbReference>
<organism evidence="4 5">
    <name type="scientific">Hibiscus syriacus</name>
    <name type="common">Rose of Sharon</name>
    <dbReference type="NCBI Taxonomy" id="106335"/>
    <lineage>
        <taxon>Eukaryota</taxon>
        <taxon>Viridiplantae</taxon>
        <taxon>Streptophyta</taxon>
        <taxon>Embryophyta</taxon>
        <taxon>Tracheophyta</taxon>
        <taxon>Spermatophyta</taxon>
        <taxon>Magnoliopsida</taxon>
        <taxon>eudicotyledons</taxon>
        <taxon>Gunneridae</taxon>
        <taxon>Pentapetalae</taxon>
        <taxon>rosids</taxon>
        <taxon>malvids</taxon>
        <taxon>Malvales</taxon>
        <taxon>Malvaceae</taxon>
        <taxon>Malvoideae</taxon>
        <taxon>Hibiscus</taxon>
    </lineage>
</organism>
<proteinExistence type="inferred from homology"/>
<name>A0A6A2WEC4_HIBSY</name>
<evidence type="ECO:0000313" key="5">
    <source>
        <dbReference type="Proteomes" id="UP000436088"/>
    </source>
</evidence>
<dbReference type="Pfam" id="PF02458">
    <property type="entry name" value="Transferase"/>
    <property type="match status" value="1"/>
</dbReference>
<evidence type="ECO:0000256" key="3">
    <source>
        <dbReference type="ARBA" id="ARBA00023315"/>
    </source>
</evidence>
<gene>
    <name evidence="4" type="ORF">F3Y22_tig00117048pilonHSYRG00232</name>
</gene>
<dbReference type="GO" id="GO:0016746">
    <property type="term" value="F:acyltransferase activity"/>
    <property type="evidence" value="ECO:0007669"/>
    <property type="project" value="UniProtKB-KW"/>
</dbReference>
<keyword evidence="5" id="KW-1185">Reference proteome</keyword>
<comment type="similarity">
    <text evidence="1">Belongs to the plant acyltransferase family.</text>
</comment>
<protein>
    <submittedName>
        <fullName evidence="4">Pentatricopeptide repeat-containing protein</fullName>
    </submittedName>
</protein>
<dbReference type="Proteomes" id="UP000436088">
    <property type="component" value="Unassembled WGS sequence"/>
</dbReference>
<dbReference type="AlphaFoldDB" id="A0A6A2WEC4"/>
<evidence type="ECO:0000256" key="2">
    <source>
        <dbReference type="ARBA" id="ARBA00022679"/>
    </source>
</evidence>
<sequence length="137" mass="14889">MFVNCNDEGIPFVKARVRCGISDVLNNPVPGELNKLLPFALDDDDEVPFGVQFSVFDCGGFGIGVCVSHKIADALSLFTFLKTWAAVCRGGPRSSIVLPELVSAELFPPKTMLGFEPRNGVSTKRIVTKDSFSVHQK</sequence>
<keyword evidence="3" id="KW-0012">Acyltransferase</keyword>
<accession>A0A6A2WEC4</accession>
<evidence type="ECO:0000313" key="4">
    <source>
        <dbReference type="EMBL" id="KAE8654425.1"/>
    </source>
</evidence>